<gene>
    <name evidence="2" type="ORF">DCAR_0206282</name>
</gene>
<reference evidence="2" key="2">
    <citation type="submission" date="2022-03" db="EMBL/GenBank/DDBJ databases">
        <title>Draft title - Genomic analysis of global carrot germplasm unveils the trajectory of domestication and the origin of high carotenoid orange carrot.</title>
        <authorList>
            <person name="Iorizzo M."/>
            <person name="Ellison S."/>
            <person name="Senalik D."/>
            <person name="Macko-Podgorni A."/>
            <person name="Grzebelus D."/>
            <person name="Bostan H."/>
            <person name="Rolling W."/>
            <person name="Curaba J."/>
            <person name="Simon P."/>
        </authorList>
    </citation>
    <scope>NUCLEOTIDE SEQUENCE</scope>
    <source>
        <tissue evidence="2">Leaf</tissue>
    </source>
</reference>
<feature type="compositionally biased region" description="Basic and acidic residues" evidence="1">
    <location>
        <begin position="56"/>
        <end position="69"/>
    </location>
</feature>
<evidence type="ECO:0000256" key="1">
    <source>
        <dbReference type="SAM" id="MobiDB-lite"/>
    </source>
</evidence>
<proteinExistence type="predicted"/>
<protein>
    <submittedName>
        <fullName evidence="2">Uncharacterized protein</fullName>
    </submittedName>
</protein>
<evidence type="ECO:0000313" key="3">
    <source>
        <dbReference type="Proteomes" id="UP000077755"/>
    </source>
</evidence>
<name>A0AAF1ANH8_DAUCS</name>
<feature type="region of interest" description="Disordered" evidence="1">
    <location>
        <begin position="30"/>
        <end position="89"/>
    </location>
</feature>
<organism evidence="2 3">
    <name type="scientific">Daucus carota subsp. sativus</name>
    <name type="common">Carrot</name>
    <dbReference type="NCBI Taxonomy" id="79200"/>
    <lineage>
        <taxon>Eukaryota</taxon>
        <taxon>Viridiplantae</taxon>
        <taxon>Streptophyta</taxon>
        <taxon>Embryophyta</taxon>
        <taxon>Tracheophyta</taxon>
        <taxon>Spermatophyta</taxon>
        <taxon>Magnoliopsida</taxon>
        <taxon>eudicotyledons</taxon>
        <taxon>Gunneridae</taxon>
        <taxon>Pentapetalae</taxon>
        <taxon>asterids</taxon>
        <taxon>campanulids</taxon>
        <taxon>Apiales</taxon>
        <taxon>Apiaceae</taxon>
        <taxon>Apioideae</taxon>
        <taxon>Scandiceae</taxon>
        <taxon>Daucinae</taxon>
        <taxon>Daucus</taxon>
        <taxon>Daucus sect. Daucus</taxon>
    </lineage>
</organism>
<dbReference type="EMBL" id="CP093344">
    <property type="protein sequence ID" value="WOG87062.1"/>
    <property type="molecule type" value="Genomic_DNA"/>
</dbReference>
<accession>A0AAF1ANH8</accession>
<sequence length="174" mass="19788">MVTSSKNQKSVLVAVFVERPRKRGLLASNNHHHHHHHHHHHLHLHQSHKHGGGSNRKADLLDYSRRLRDSAPNTPNRHHHQNKPSSVSSIIQQPINQIMAAQSKRKHQKAPSCMGNWKGFLKSLTSPSKGKKRKTNSTGTNFAATKAKVVMQSFQAHKNKGFFKKVLATIQKYR</sequence>
<feature type="compositionally biased region" description="Basic residues" evidence="1">
    <location>
        <begin position="30"/>
        <end position="51"/>
    </location>
</feature>
<reference evidence="2" key="1">
    <citation type="journal article" date="2016" name="Nat. Genet.">
        <title>A high-quality carrot genome assembly provides new insights into carotenoid accumulation and asterid genome evolution.</title>
        <authorList>
            <person name="Iorizzo M."/>
            <person name="Ellison S."/>
            <person name="Senalik D."/>
            <person name="Zeng P."/>
            <person name="Satapoomin P."/>
            <person name="Huang J."/>
            <person name="Bowman M."/>
            <person name="Iovene M."/>
            <person name="Sanseverino W."/>
            <person name="Cavagnaro P."/>
            <person name="Yildiz M."/>
            <person name="Macko-Podgorni A."/>
            <person name="Moranska E."/>
            <person name="Grzebelus E."/>
            <person name="Grzebelus D."/>
            <person name="Ashrafi H."/>
            <person name="Zheng Z."/>
            <person name="Cheng S."/>
            <person name="Spooner D."/>
            <person name="Van Deynze A."/>
            <person name="Simon P."/>
        </authorList>
    </citation>
    <scope>NUCLEOTIDE SEQUENCE</scope>
    <source>
        <tissue evidence="2">Leaf</tissue>
    </source>
</reference>
<keyword evidence="3" id="KW-1185">Reference proteome</keyword>
<dbReference type="Proteomes" id="UP000077755">
    <property type="component" value="Chromosome 2"/>
</dbReference>
<evidence type="ECO:0000313" key="2">
    <source>
        <dbReference type="EMBL" id="WOG87062.1"/>
    </source>
</evidence>
<dbReference type="AlphaFoldDB" id="A0AAF1ANH8"/>